<feature type="domain" description="Phosphofructokinase" evidence="14">
    <location>
        <begin position="22"/>
        <end position="380"/>
    </location>
</feature>
<comment type="function">
    <text evidence="2">Catalyzes the phosphorylation of D-fructose 6-phosphate, the first committing step of glycolysis. Uses inorganic phosphate (PPi) as phosphoryl donor instead of ATP like common ATP-dependent phosphofructokinases (ATP-PFKs), which renders the reaction reversible, and can thus function both in glycolysis and gluconeogenesis. Consistently, PPi-PFK can replace the enzymes of both the forward (ATP-PFK) and reverse (fructose-bisphosphatase (FBPase)) reactions.</text>
</comment>
<dbReference type="PANTHER" id="PTHR43650:SF1">
    <property type="entry name" value="PYROPHOSPHATE--FRUCTOSE 6-PHOSPHATE 1-PHOSPHOTRANSFERASE SUBUNIT BETA 2"/>
    <property type="match status" value="1"/>
</dbReference>
<evidence type="ECO:0000256" key="1">
    <source>
        <dbReference type="ARBA" id="ARBA00001946"/>
    </source>
</evidence>
<dbReference type="PRINTS" id="PR00476">
    <property type="entry name" value="PHFRCTKINASE"/>
</dbReference>
<dbReference type="Pfam" id="PF00365">
    <property type="entry name" value="PFK"/>
    <property type="match status" value="1"/>
</dbReference>
<keyword evidence="5" id="KW-0963">Cytoplasm</keyword>
<keyword evidence="16" id="KW-1185">Reference proteome</keyword>
<dbReference type="SUPFAM" id="SSF53784">
    <property type="entry name" value="Phosphofructokinase"/>
    <property type="match status" value="1"/>
</dbReference>
<dbReference type="PROSITE" id="PS00387">
    <property type="entry name" value="PPASE"/>
    <property type="match status" value="1"/>
</dbReference>
<keyword evidence="8" id="KW-0418">Kinase</keyword>
<evidence type="ECO:0000256" key="7">
    <source>
        <dbReference type="ARBA" id="ARBA00022723"/>
    </source>
</evidence>
<evidence type="ECO:0000256" key="5">
    <source>
        <dbReference type="ARBA" id="ARBA00022490"/>
    </source>
</evidence>
<evidence type="ECO:0000256" key="11">
    <source>
        <dbReference type="ARBA" id="ARBA00023152"/>
    </source>
</evidence>
<dbReference type="AlphaFoldDB" id="A0A8S1IK63"/>
<dbReference type="GO" id="GO:0003872">
    <property type="term" value="F:6-phosphofructokinase activity"/>
    <property type="evidence" value="ECO:0007669"/>
    <property type="project" value="InterPro"/>
</dbReference>
<dbReference type="InterPro" id="IPR000023">
    <property type="entry name" value="Phosphofructokinase_dom"/>
</dbReference>
<dbReference type="InterPro" id="IPR008162">
    <property type="entry name" value="Pyrophosphatase"/>
</dbReference>
<reference evidence="15" key="1">
    <citation type="submission" date="2020-12" db="EMBL/GenBank/DDBJ databases">
        <authorList>
            <person name="Iha C."/>
        </authorList>
    </citation>
    <scope>NUCLEOTIDE SEQUENCE</scope>
</reference>
<evidence type="ECO:0000256" key="13">
    <source>
        <dbReference type="ARBA" id="ARBA00048072"/>
    </source>
</evidence>
<dbReference type="Gene3D" id="3.40.50.460">
    <property type="entry name" value="Phosphofructokinase domain"/>
    <property type="match status" value="1"/>
</dbReference>
<comment type="catalytic activity">
    <reaction evidence="12">
        <text>diphosphate + H2O = 2 phosphate + H(+)</text>
        <dbReference type="Rhea" id="RHEA:24576"/>
        <dbReference type="ChEBI" id="CHEBI:15377"/>
        <dbReference type="ChEBI" id="CHEBI:15378"/>
        <dbReference type="ChEBI" id="CHEBI:33019"/>
        <dbReference type="ChEBI" id="CHEBI:43474"/>
        <dbReference type="EC" id="3.6.1.1"/>
    </reaction>
</comment>
<evidence type="ECO:0000259" key="14">
    <source>
        <dbReference type="Pfam" id="PF00365"/>
    </source>
</evidence>
<dbReference type="InterPro" id="IPR036649">
    <property type="entry name" value="Pyrophosphatase_sf"/>
</dbReference>
<comment type="similarity">
    <text evidence="3">Belongs to the PPase family.</text>
</comment>
<evidence type="ECO:0000313" key="15">
    <source>
        <dbReference type="EMBL" id="CAD7694837.1"/>
    </source>
</evidence>
<protein>
    <recommendedName>
        <fullName evidence="4">inorganic diphosphatase</fullName>
        <ecNumber evidence="4">3.6.1.1</ecNumber>
    </recommendedName>
</protein>
<dbReference type="NCBIfam" id="NF001886">
    <property type="entry name" value="PRK00642.1"/>
    <property type="match status" value="1"/>
</dbReference>
<dbReference type="CDD" id="cd00412">
    <property type="entry name" value="pyrophosphatase"/>
    <property type="match status" value="1"/>
</dbReference>
<dbReference type="Pfam" id="PF00719">
    <property type="entry name" value="Pyrophosphatase"/>
    <property type="match status" value="1"/>
</dbReference>
<keyword evidence="11" id="KW-0324">Glycolysis</keyword>
<evidence type="ECO:0000256" key="3">
    <source>
        <dbReference type="ARBA" id="ARBA00006220"/>
    </source>
</evidence>
<keyword evidence="10" id="KW-0460">Magnesium</keyword>
<gene>
    <name evidence="15" type="ORF">OSTQU699_LOCUS200</name>
</gene>
<dbReference type="PANTHER" id="PTHR43650">
    <property type="entry name" value="PYROPHOSPHATE--FRUCTOSE 6-PHOSPHATE 1-PHOSPHOTRANSFERASE"/>
    <property type="match status" value="1"/>
</dbReference>
<comment type="caution">
    <text evidence="15">The sequence shown here is derived from an EMBL/GenBank/DDBJ whole genome shotgun (WGS) entry which is preliminary data.</text>
</comment>
<proteinExistence type="inferred from homology"/>
<evidence type="ECO:0000256" key="12">
    <source>
        <dbReference type="ARBA" id="ARBA00047820"/>
    </source>
</evidence>
<keyword evidence="7" id="KW-0479">Metal-binding</keyword>
<organism evidence="15 16">
    <name type="scientific">Ostreobium quekettii</name>
    <dbReference type="NCBI Taxonomy" id="121088"/>
    <lineage>
        <taxon>Eukaryota</taxon>
        <taxon>Viridiplantae</taxon>
        <taxon>Chlorophyta</taxon>
        <taxon>core chlorophytes</taxon>
        <taxon>Ulvophyceae</taxon>
        <taxon>TCBD clade</taxon>
        <taxon>Bryopsidales</taxon>
        <taxon>Ostreobineae</taxon>
        <taxon>Ostreobiaceae</taxon>
        <taxon>Ostreobium</taxon>
    </lineage>
</organism>
<keyword evidence="9" id="KW-0378">Hydrolase</keyword>
<evidence type="ECO:0000256" key="4">
    <source>
        <dbReference type="ARBA" id="ARBA00012146"/>
    </source>
</evidence>
<dbReference type="InterPro" id="IPR035966">
    <property type="entry name" value="PKF_sf"/>
</dbReference>
<dbReference type="Gene3D" id="3.90.80.10">
    <property type="entry name" value="Inorganic pyrophosphatase"/>
    <property type="match status" value="1"/>
</dbReference>
<comment type="cofactor">
    <cofactor evidence="1">
        <name>Mg(2+)</name>
        <dbReference type="ChEBI" id="CHEBI:18420"/>
    </cofactor>
</comment>
<accession>A0A8S1IK63</accession>
<evidence type="ECO:0000256" key="2">
    <source>
        <dbReference type="ARBA" id="ARBA00003138"/>
    </source>
</evidence>
<comment type="catalytic activity">
    <reaction evidence="13">
        <text>beta-D-fructose 6-phosphate + diphosphate = beta-D-fructose 1,6-bisphosphate + phosphate + H(+)</text>
        <dbReference type="Rhea" id="RHEA:13613"/>
        <dbReference type="ChEBI" id="CHEBI:15378"/>
        <dbReference type="ChEBI" id="CHEBI:32966"/>
        <dbReference type="ChEBI" id="CHEBI:33019"/>
        <dbReference type="ChEBI" id="CHEBI:43474"/>
        <dbReference type="ChEBI" id="CHEBI:57634"/>
        <dbReference type="EC" id="2.7.1.90"/>
    </reaction>
</comment>
<dbReference type="GO" id="GO:0000287">
    <property type="term" value="F:magnesium ion binding"/>
    <property type="evidence" value="ECO:0007669"/>
    <property type="project" value="InterPro"/>
</dbReference>
<evidence type="ECO:0000256" key="10">
    <source>
        <dbReference type="ARBA" id="ARBA00022842"/>
    </source>
</evidence>
<name>A0A8S1IK63_9CHLO</name>
<dbReference type="OrthoDB" id="1608002at2759"/>
<dbReference type="GO" id="GO:0004427">
    <property type="term" value="F:inorganic diphosphate phosphatase activity"/>
    <property type="evidence" value="ECO:0007669"/>
    <property type="project" value="UniProtKB-EC"/>
</dbReference>
<dbReference type="GO" id="GO:0005829">
    <property type="term" value="C:cytosol"/>
    <property type="evidence" value="ECO:0007669"/>
    <property type="project" value="TreeGrafter"/>
</dbReference>
<dbReference type="InterPro" id="IPR022953">
    <property type="entry name" value="ATP_PFK"/>
</dbReference>
<dbReference type="GO" id="GO:0009749">
    <property type="term" value="P:response to glucose"/>
    <property type="evidence" value="ECO:0007669"/>
    <property type="project" value="TreeGrafter"/>
</dbReference>
<keyword evidence="6" id="KW-0808">Transferase</keyword>
<evidence type="ECO:0000313" key="16">
    <source>
        <dbReference type="Proteomes" id="UP000708148"/>
    </source>
</evidence>
<dbReference type="Proteomes" id="UP000708148">
    <property type="component" value="Unassembled WGS sequence"/>
</dbReference>
<dbReference type="EC" id="3.6.1.1" evidence="4"/>
<sequence length="660" mass="73734">MSEKIENTLSRPAPQEHSFKKAAILFAGGPAPAANAVISAAAVSFLRNGIEVVGVKHGYSSLINYSKDKPLEEGSDYVMIDHPMLSRTRNRQGIMIGTARANPGKLVSCPEHLKDPERVAPLKNVYEGLCSLGVDALVSIGGDDTLKTANKFKLYQDSLPEGSKRIPVVHLPKTIDNDYRGIDFTFGYFTAVDFLAHEVRNLLADAEANQNYFLVESMGRSAGWLAYGVAIAGEASLVVSVEDIRGKFRSKEEYTDSKGESHSRDVMNMDEVVRRIVATMTTREREGKKYGVIVIAEGLAELLPYKYVEGVSRDDHGHINISAINLYELFAELIAAEYERQTSRRRSVKPVQLGYEARCVEPHAFDVMLGSQLGVGAYRALVENRLDGVMVSVEGQLQLVYVPFETLVDPETLVTVVRYIEPDSDFRKLTRFLETYVNEEDITPRASWSPCPDCDCMSFPEPFYRWRPHPWHGLEAGPNPPELVQAYIELTPFDRVKYELDKQTGYLRVDRPNRTSAFSPTLYGFIPRTFCGKRVKSLMPGAKAGDGDPLDICVISERPITNPEIILKARVVGGLPMLDNDEADDKIIGVLANDAMWGEVQEVEDLPKVLVDRLRHYFSIYKSLTPEEAAKVRIDHVYGREHALEVINAAMADYLEEFGE</sequence>
<evidence type="ECO:0000256" key="6">
    <source>
        <dbReference type="ARBA" id="ARBA00022679"/>
    </source>
</evidence>
<evidence type="ECO:0000256" key="8">
    <source>
        <dbReference type="ARBA" id="ARBA00022777"/>
    </source>
</evidence>
<dbReference type="SUPFAM" id="SSF50324">
    <property type="entry name" value="Inorganic pyrophosphatase"/>
    <property type="match status" value="1"/>
</dbReference>
<dbReference type="EMBL" id="CAJHUC010000279">
    <property type="protein sequence ID" value="CAD7694837.1"/>
    <property type="molecule type" value="Genomic_DNA"/>
</dbReference>
<dbReference type="GO" id="GO:0006002">
    <property type="term" value="P:fructose 6-phosphate metabolic process"/>
    <property type="evidence" value="ECO:0007669"/>
    <property type="project" value="InterPro"/>
</dbReference>
<dbReference type="GO" id="GO:0047334">
    <property type="term" value="F:diphosphate-fructose-6-phosphate 1-phosphotransferase activity"/>
    <property type="evidence" value="ECO:0007669"/>
    <property type="project" value="UniProtKB-EC"/>
</dbReference>
<dbReference type="Gene3D" id="3.40.50.450">
    <property type="match status" value="1"/>
</dbReference>
<evidence type="ECO:0000256" key="9">
    <source>
        <dbReference type="ARBA" id="ARBA00022801"/>
    </source>
</evidence>